<keyword evidence="1" id="KW-0472">Membrane</keyword>
<proteinExistence type="predicted"/>
<keyword evidence="3" id="KW-1185">Reference proteome</keyword>
<dbReference type="Proteomes" id="UP000031014">
    <property type="component" value="Unassembled WGS sequence"/>
</dbReference>
<organism evidence="2 3">
    <name type="scientific">Mesobacillus selenatarsenatis (strain DSM 18680 / JCM 14380 / FERM P-15431 / SF-1)</name>
    <dbReference type="NCBI Taxonomy" id="1321606"/>
    <lineage>
        <taxon>Bacteria</taxon>
        <taxon>Bacillati</taxon>
        <taxon>Bacillota</taxon>
        <taxon>Bacilli</taxon>
        <taxon>Bacillales</taxon>
        <taxon>Bacillaceae</taxon>
        <taxon>Mesobacillus</taxon>
    </lineage>
</organism>
<sequence>MEDHVFLTSNGVFGQLVLLILGFQPLLLFVHMSSLSHMELSE</sequence>
<keyword evidence="1" id="KW-0812">Transmembrane</keyword>
<dbReference type="EMBL" id="BASE01000035">
    <property type="protein sequence ID" value="GAM13495.1"/>
    <property type="molecule type" value="Genomic_DNA"/>
</dbReference>
<feature type="transmembrane region" description="Helical" evidence="1">
    <location>
        <begin position="12"/>
        <end position="30"/>
    </location>
</feature>
<evidence type="ECO:0000313" key="3">
    <source>
        <dbReference type="Proteomes" id="UP000031014"/>
    </source>
</evidence>
<reference evidence="2 3" key="1">
    <citation type="submission" date="2013-06" db="EMBL/GenBank/DDBJ databases">
        <title>Whole genome shotgun sequence of Bacillus selenatarsenatis SF-1.</title>
        <authorList>
            <person name="Kuroda M."/>
            <person name="Sei K."/>
            <person name="Yamashita M."/>
            <person name="Ike M."/>
        </authorList>
    </citation>
    <scope>NUCLEOTIDE SEQUENCE [LARGE SCALE GENOMIC DNA]</scope>
    <source>
        <strain evidence="2 3">SF-1</strain>
    </source>
</reference>
<keyword evidence="1" id="KW-1133">Transmembrane helix</keyword>
<evidence type="ECO:0000256" key="1">
    <source>
        <dbReference type="SAM" id="Phobius"/>
    </source>
</evidence>
<comment type="caution">
    <text evidence="2">The sequence shown here is derived from an EMBL/GenBank/DDBJ whole genome shotgun (WGS) entry which is preliminary data.</text>
</comment>
<protein>
    <submittedName>
        <fullName evidence="2">Uncharacterized protein</fullName>
    </submittedName>
</protein>
<accession>A0A0A8X0I8</accession>
<evidence type="ECO:0000313" key="2">
    <source>
        <dbReference type="EMBL" id="GAM13495.1"/>
    </source>
</evidence>
<dbReference type="AlphaFoldDB" id="A0A0A8X0I8"/>
<name>A0A0A8X0I8_MESS1</name>
<gene>
    <name evidence="2" type="ORF">SAMD00020551_1640</name>
</gene>